<dbReference type="EMBL" id="KE504127">
    <property type="protein sequence ID" value="EPT04358.1"/>
    <property type="molecule type" value="Genomic_DNA"/>
</dbReference>
<feature type="region of interest" description="Disordered" evidence="4">
    <location>
        <begin position="151"/>
        <end position="185"/>
    </location>
</feature>
<dbReference type="Proteomes" id="UP000015241">
    <property type="component" value="Unassembled WGS sequence"/>
</dbReference>
<dbReference type="eggNOG" id="KOG1213">
    <property type="taxonomic scope" value="Eukaryota"/>
</dbReference>
<feature type="region of interest" description="Disordered" evidence="4">
    <location>
        <begin position="575"/>
        <end position="596"/>
    </location>
</feature>
<dbReference type="Pfam" id="PF04825">
    <property type="entry name" value="Rad21_Rec8_N"/>
    <property type="match status" value="1"/>
</dbReference>
<dbReference type="GO" id="GO:0008278">
    <property type="term" value="C:cohesin complex"/>
    <property type="evidence" value="ECO:0007669"/>
    <property type="project" value="InterPro"/>
</dbReference>
<evidence type="ECO:0008006" key="9">
    <source>
        <dbReference type="Google" id="ProtNLM"/>
    </source>
</evidence>
<dbReference type="GO" id="GO:0003682">
    <property type="term" value="F:chromatin binding"/>
    <property type="evidence" value="ECO:0007669"/>
    <property type="project" value="TreeGrafter"/>
</dbReference>
<dbReference type="InterPro" id="IPR039781">
    <property type="entry name" value="Rad21/Rec8-like"/>
</dbReference>
<feature type="region of interest" description="Disordered" evidence="4">
    <location>
        <begin position="334"/>
        <end position="361"/>
    </location>
</feature>
<accession>S8EJE4</accession>
<dbReference type="GO" id="GO:0007062">
    <property type="term" value="P:sister chromatid cohesion"/>
    <property type="evidence" value="ECO:0007669"/>
    <property type="project" value="InterPro"/>
</dbReference>
<dbReference type="AlphaFoldDB" id="S8EJE4"/>
<dbReference type="InterPro" id="IPR006909">
    <property type="entry name" value="Rad21/Rec8_C_eu"/>
</dbReference>
<gene>
    <name evidence="7" type="ORF">FOMPIDRAFT_1058151</name>
</gene>
<protein>
    <recommendedName>
        <fullName evidence="9">Rad21/Rec8-like protein N-terminal domain-containing protein</fullName>
    </recommendedName>
</protein>
<evidence type="ECO:0000259" key="6">
    <source>
        <dbReference type="Pfam" id="PF04825"/>
    </source>
</evidence>
<evidence type="ECO:0000256" key="2">
    <source>
        <dbReference type="ARBA" id="ARBA00009870"/>
    </source>
</evidence>
<feature type="compositionally biased region" description="Acidic residues" evidence="4">
    <location>
        <begin position="155"/>
        <end position="165"/>
    </location>
</feature>
<feature type="region of interest" description="Disordered" evidence="4">
    <location>
        <begin position="291"/>
        <end position="317"/>
    </location>
</feature>
<dbReference type="GO" id="GO:0005634">
    <property type="term" value="C:nucleus"/>
    <property type="evidence" value="ECO:0007669"/>
    <property type="project" value="UniProtKB-SubCell"/>
</dbReference>
<comment type="similarity">
    <text evidence="2">Belongs to the rad21 family.</text>
</comment>
<dbReference type="HOGENOM" id="CLU_013328_0_0_1"/>
<dbReference type="InterPro" id="IPR006910">
    <property type="entry name" value="Rad21_Rec8_N"/>
</dbReference>
<evidence type="ECO:0000313" key="8">
    <source>
        <dbReference type="Proteomes" id="UP000015241"/>
    </source>
</evidence>
<dbReference type="InParanoid" id="S8EJE4"/>
<evidence type="ECO:0000256" key="1">
    <source>
        <dbReference type="ARBA" id="ARBA00004123"/>
    </source>
</evidence>
<dbReference type="InterPro" id="IPR036390">
    <property type="entry name" value="WH_DNA-bd_sf"/>
</dbReference>
<dbReference type="PANTHER" id="PTHR12585:SF72">
    <property type="entry name" value="MEIOTIC RECOMBINATION PROTEIN REC8"/>
    <property type="match status" value="1"/>
</dbReference>
<feature type="compositionally biased region" description="Basic and acidic residues" evidence="4">
    <location>
        <begin position="501"/>
        <end position="513"/>
    </location>
</feature>
<evidence type="ECO:0000313" key="7">
    <source>
        <dbReference type="EMBL" id="EPT04358.1"/>
    </source>
</evidence>
<feature type="region of interest" description="Disordered" evidence="4">
    <location>
        <begin position="498"/>
        <end position="520"/>
    </location>
</feature>
<organism evidence="7 8">
    <name type="scientific">Fomitopsis schrenkii</name>
    <name type="common">Brown rot fungus</name>
    <dbReference type="NCBI Taxonomy" id="2126942"/>
    <lineage>
        <taxon>Eukaryota</taxon>
        <taxon>Fungi</taxon>
        <taxon>Dikarya</taxon>
        <taxon>Basidiomycota</taxon>
        <taxon>Agaricomycotina</taxon>
        <taxon>Agaricomycetes</taxon>
        <taxon>Polyporales</taxon>
        <taxon>Fomitopsis</taxon>
    </lineage>
</organism>
<dbReference type="GO" id="GO:1990414">
    <property type="term" value="P:replication-born double-strand break repair via sister chromatid exchange"/>
    <property type="evidence" value="ECO:0007669"/>
    <property type="project" value="TreeGrafter"/>
</dbReference>
<evidence type="ECO:0000256" key="4">
    <source>
        <dbReference type="SAM" id="MobiDB-lite"/>
    </source>
</evidence>
<feature type="domain" description="Rad21/Rec8-like protein C-terminal eukaryotic" evidence="5">
    <location>
        <begin position="676"/>
        <end position="709"/>
    </location>
</feature>
<dbReference type="InterPro" id="IPR023093">
    <property type="entry name" value="ScpA-like_C"/>
</dbReference>
<evidence type="ECO:0000259" key="5">
    <source>
        <dbReference type="Pfam" id="PF04824"/>
    </source>
</evidence>
<reference evidence="7 8" key="1">
    <citation type="journal article" date="2012" name="Science">
        <title>The Paleozoic origin of enzymatic lignin decomposition reconstructed from 31 fungal genomes.</title>
        <authorList>
            <person name="Floudas D."/>
            <person name="Binder M."/>
            <person name="Riley R."/>
            <person name="Barry K."/>
            <person name="Blanchette R.A."/>
            <person name="Henrissat B."/>
            <person name="Martinez A.T."/>
            <person name="Otillar R."/>
            <person name="Spatafora J.W."/>
            <person name="Yadav J.S."/>
            <person name="Aerts A."/>
            <person name="Benoit I."/>
            <person name="Boyd A."/>
            <person name="Carlson A."/>
            <person name="Copeland A."/>
            <person name="Coutinho P.M."/>
            <person name="de Vries R.P."/>
            <person name="Ferreira P."/>
            <person name="Findley K."/>
            <person name="Foster B."/>
            <person name="Gaskell J."/>
            <person name="Glotzer D."/>
            <person name="Gorecki P."/>
            <person name="Heitman J."/>
            <person name="Hesse C."/>
            <person name="Hori C."/>
            <person name="Igarashi K."/>
            <person name="Jurgens J.A."/>
            <person name="Kallen N."/>
            <person name="Kersten P."/>
            <person name="Kohler A."/>
            <person name="Kuees U."/>
            <person name="Kumar T.K.A."/>
            <person name="Kuo A."/>
            <person name="LaButti K."/>
            <person name="Larrondo L.F."/>
            <person name="Lindquist E."/>
            <person name="Ling A."/>
            <person name="Lombard V."/>
            <person name="Lucas S."/>
            <person name="Lundell T."/>
            <person name="Martin R."/>
            <person name="McLaughlin D.J."/>
            <person name="Morgenstern I."/>
            <person name="Morin E."/>
            <person name="Murat C."/>
            <person name="Nagy L.G."/>
            <person name="Nolan M."/>
            <person name="Ohm R.A."/>
            <person name="Patyshakuliyeva A."/>
            <person name="Rokas A."/>
            <person name="Ruiz-Duenas F.J."/>
            <person name="Sabat G."/>
            <person name="Salamov A."/>
            <person name="Samejima M."/>
            <person name="Schmutz J."/>
            <person name="Slot J.C."/>
            <person name="St John F."/>
            <person name="Stenlid J."/>
            <person name="Sun H."/>
            <person name="Sun S."/>
            <person name="Syed K."/>
            <person name="Tsang A."/>
            <person name="Wiebenga A."/>
            <person name="Young D."/>
            <person name="Pisabarro A."/>
            <person name="Eastwood D.C."/>
            <person name="Martin F."/>
            <person name="Cullen D."/>
            <person name="Grigoriev I.V."/>
            <person name="Hibbett D.S."/>
        </authorList>
    </citation>
    <scope>NUCLEOTIDE SEQUENCE</scope>
    <source>
        <strain evidence="8">FP-58527</strain>
    </source>
</reference>
<comment type="subcellular location">
    <subcellularLocation>
        <location evidence="1">Nucleus</location>
    </subcellularLocation>
</comment>
<dbReference type="Gene3D" id="1.10.10.580">
    <property type="entry name" value="Structural maintenance of chromosome 1. Chain E"/>
    <property type="match status" value="1"/>
</dbReference>
<keyword evidence="3" id="KW-0539">Nucleus</keyword>
<feature type="domain" description="Rad21/Rec8-like protein N-terminal" evidence="6">
    <location>
        <begin position="1"/>
        <end position="97"/>
    </location>
</feature>
<sequence>MFFTPELLERRESGFGLLWLAATLGAKSSFKKLPKRSVLTADISQLCGLIAQPPEPLALRLSSNLMMGVARVYKVKQEIFYSDVTICYNTLRKAVTDLYTASLGAAELHAGQASLRPDVLTLAVDPGAVFAIDFGNVFGDWDESRIIVAGREGSDGEEDDDDDEFNPSAKKSKGKQKAREKPPSFLSENIRANLHTLDEHHDHLLSQSFDASFSGTGFGAPLSASQMEAGFQFSDDVFGMQDGMDLGAGDLGDELAKELGEGWAVPVDRGGQDPFALDQHDGLGMDFQFETGQAFRGPGTDTTPSVRPRTRGNEDGIQLDGSIIVPLLPLTPIQDGDVEMQPNPDDPLQGEARPKPQKKAKRVRLLLDARTELTDEELKAARANYMEGQEAIRKELIHKKFEKESGRIIEELIWGVPSGLQASVLADFWTENFKLQVDARSAAMADVQPPHKRRRIAHEEFQDGNALEADFGGPADAALGMDVDMGFNMGNNEPTVFGGDYDSRMRSSEEPGVARRASRAPSLIGSQFELPGAGHDFVSGSQRSALFPWDNAGASSSAAGGPLGSARGSIARADTRLRGSSLSSRHASPLPGGRILESPADFGVRGSLSGEGFEFDVPGEGSMANESQMSDMNVLTLERNSYNFLEYAKMQLKTFPAATSTLTFDDVVPRQTSTPHVAAAAFYHCLVLATKDLVQVAQEAPYGTLRITVK</sequence>
<keyword evidence="8" id="KW-1185">Reference proteome</keyword>
<evidence type="ECO:0000256" key="3">
    <source>
        <dbReference type="ARBA" id="ARBA00023242"/>
    </source>
</evidence>
<dbReference type="PANTHER" id="PTHR12585">
    <property type="entry name" value="SCC1 / RAD21 FAMILY MEMBER"/>
    <property type="match status" value="1"/>
</dbReference>
<dbReference type="OrthoDB" id="10071381at2759"/>
<dbReference type="SUPFAM" id="SSF46785">
    <property type="entry name" value="Winged helix' DNA-binding domain"/>
    <property type="match status" value="1"/>
</dbReference>
<proteinExistence type="inferred from homology"/>
<name>S8EJE4_FOMSC</name>
<dbReference type="Pfam" id="PF04824">
    <property type="entry name" value="Rad21_Rec8"/>
    <property type="match status" value="1"/>
</dbReference>
<dbReference type="STRING" id="743788.S8EJE4"/>